<sequence>MLAYVSGSGFGFQRVHEALRPAILSSVKRVFSGFQPTGDLHIGNYLGAMVNYIALGEKLGQDAIYCIVDYHAPTNPAAYDKDLLAQRTFDAALVNMAAGLDPSKVILFVQSHVPEHIELAWVFSTQTPYGDLTRMTQFKDKAAKLQSVPAGLLMYPVLMAADILLYKADTVPVGDDQIQHLELTREIARRWNLEYGETFPEPQGYLNPHAPRVPGIDGKAKMSKSVGNTIGLLEDEESIWAKIRTMPDDPARIRLSDPGDPERSVVFKFLQYFAPPELVQVLREEYRRRGIGTLVVKQLLMQEMMKTLRPIRERAEELRAHPEQVLGALEEGAAKARRIAQATMEEVREKFGLLRPKSQTSGTPAPVKVASK</sequence>
<dbReference type="SUPFAM" id="SSF52374">
    <property type="entry name" value="Nucleotidylyl transferase"/>
    <property type="match status" value="1"/>
</dbReference>
<dbReference type="EMBL" id="CP021130">
    <property type="protein sequence ID" value="AWR85934.1"/>
    <property type="molecule type" value="Genomic_DNA"/>
</dbReference>
<dbReference type="InterPro" id="IPR002305">
    <property type="entry name" value="aa-tRNA-synth_Ic"/>
</dbReference>
<feature type="binding site" evidence="8">
    <location>
        <begin position="221"/>
        <end position="225"/>
    </location>
    <ligand>
        <name>ATP</name>
        <dbReference type="ChEBI" id="CHEBI:30616"/>
    </ligand>
</feature>
<protein>
    <recommendedName>
        <fullName evidence="8">Tryptophan--tRNA ligase</fullName>
        <ecNumber evidence="8">6.1.1.2</ecNumber>
    </recommendedName>
    <alternativeName>
        <fullName evidence="8">Tryptophanyl-tRNA synthetase</fullName>
        <shortName evidence="8">TrpRS</shortName>
    </alternativeName>
</protein>
<keyword evidence="3 8" id="KW-0547">Nucleotide-binding</keyword>
<dbReference type="CDD" id="cd00806">
    <property type="entry name" value="TrpRS_core"/>
    <property type="match status" value="1"/>
</dbReference>
<reference evidence="11 12" key="1">
    <citation type="submission" date="2017-05" db="EMBL/GenBank/DDBJ databases">
        <title>Complete genome sequence of Meiothermus taiwanensis WR-220.</title>
        <authorList>
            <person name="Wu W.-L."/>
            <person name="Lo W.-S."/>
            <person name="Kuo C.-H."/>
            <person name="Wu S.-H."/>
        </authorList>
    </citation>
    <scope>NUCLEOTIDE SEQUENCE [LARGE SCALE GENOMIC DNA]</scope>
    <source>
        <strain evidence="11 12">WR-220</strain>
    </source>
</reference>
<comment type="subunit">
    <text evidence="8">Homodimer.</text>
</comment>
<dbReference type="PRINTS" id="PR01039">
    <property type="entry name" value="TRNASYNTHTRP"/>
</dbReference>
<keyword evidence="12" id="KW-1185">Reference proteome</keyword>
<dbReference type="InterPro" id="IPR024109">
    <property type="entry name" value="Trp-tRNA-ligase_bac-type"/>
</dbReference>
<evidence type="ECO:0000256" key="1">
    <source>
        <dbReference type="ARBA" id="ARBA00005594"/>
    </source>
</evidence>
<dbReference type="HAMAP" id="MF_00140_B">
    <property type="entry name" value="Trp_tRNA_synth_B"/>
    <property type="match status" value="1"/>
</dbReference>
<dbReference type="NCBIfam" id="TIGR00233">
    <property type="entry name" value="trpS"/>
    <property type="match status" value="1"/>
</dbReference>
<dbReference type="InterPro" id="IPR014729">
    <property type="entry name" value="Rossmann-like_a/b/a_fold"/>
</dbReference>
<name>A0ABM6WG99_9DEIN</name>
<keyword evidence="5 8" id="KW-0648">Protein biosynthesis</keyword>
<dbReference type="InterPro" id="IPR001412">
    <property type="entry name" value="aa-tRNA-synth_I_CS"/>
</dbReference>
<keyword evidence="8" id="KW-0963">Cytoplasm</keyword>
<feature type="short sequence motif" description="'HIGH' region" evidence="8">
    <location>
        <begin position="36"/>
        <end position="44"/>
    </location>
</feature>
<evidence type="ECO:0000256" key="6">
    <source>
        <dbReference type="ARBA" id="ARBA00023146"/>
    </source>
</evidence>
<dbReference type="InterPro" id="IPR002306">
    <property type="entry name" value="Trp-tRNA-ligase"/>
</dbReference>
<feature type="binding site" evidence="8">
    <location>
        <begin position="35"/>
        <end position="37"/>
    </location>
    <ligand>
        <name>ATP</name>
        <dbReference type="ChEBI" id="CHEBI:30616"/>
    </ligand>
</feature>
<feature type="binding site" evidence="8">
    <location>
        <begin position="174"/>
        <end position="176"/>
    </location>
    <ligand>
        <name>ATP</name>
        <dbReference type="ChEBI" id="CHEBI:30616"/>
    </ligand>
</feature>
<comment type="function">
    <text evidence="8">Catalyzes the attachment of tryptophan to tRNA(Trp).</text>
</comment>
<evidence type="ECO:0000256" key="5">
    <source>
        <dbReference type="ARBA" id="ARBA00022917"/>
    </source>
</evidence>
<evidence type="ECO:0000256" key="3">
    <source>
        <dbReference type="ARBA" id="ARBA00022741"/>
    </source>
</evidence>
<keyword evidence="6 8" id="KW-0030">Aminoacyl-tRNA synthetase</keyword>
<dbReference type="InterPro" id="IPR050203">
    <property type="entry name" value="Trp-tRNA_synthetase"/>
</dbReference>
<dbReference type="PANTHER" id="PTHR43766">
    <property type="entry name" value="TRYPTOPHAN--TRNA LIGASE, MITOCHONDRIAL"/>
    <property type="match status" value="1"/>
</dbReference>
<evidence type="ECO:0000256" key="2">
    <source>
        <dbReference type="ARBA" id="ARBA00022598"/>
    </source>
</evidence>
<gene>
    <name evidence="8" type="primary">trpS</name>
    <name evidence="11" type="ORF">Mtai_v1c06890</name>
</gene>
<evidence type="ECO:0000313" key="11">
    <source>
        <dbReference type="EMBL" id="AWR85934.1"/>
    </source>
</evidence>
<dbReference type="Proteomes" id="UP000263013">
    <property type="component" value="Chromosome"/>
</dbReference>
<keyword evidence="4 8" id="KW-0067">ATP-binding</keyword>
<feature type="binding site" evidence="8">
    <location>
        <begin position="43"/>
        <end position="44"/>
    </location>
    <ligand>
        <name>ATP</name>
        <dbReference type="ChEBI" id="CHEBI:30616"/>
    </ligand>
</feature>
<keyword evidence="2 8" id="KW-0436">Ligase</keyword>
<comment type="similarity">
    <text evidence="1 8 9">Belongs to the class-I aminoacyl-tRNA synthetase family.</text>
</comment>
<proteinExistence type="inferred from homology"/>
<evidence type="ECO:0000313" key="12">
    <source>
        <dbReference type="Proteomes" id="UP000263013"/>
    </source>
</evidence>
<dbReference type="Gene3D" id="3.40.50.620">
    <property type="entry name" value="HUPs"/>
    <property type="match status" value="1"/>
</dbReference>
<comment type="subcellular location">
    <subcellularLocation>
        <location evidence="8">Cytoplasm</location>
    </subcellularLocation>
</comment>
<organism evidence="11 12">
    <name type="scientific">Meiothermus taiwanensis WR-220</name>
    <dbReference type="NCBI Taxonomy" id="1339250"/>
    <lineage>
        <taxon>Bacteria</taxon>
        <taxon>Thermotogati</taxon>
        <taxon>Deinococcota</taxon>
        <taxon>Deinococci</taxon>
        <taxon>Thermales</taxon>
        <taxon>Thermaceae</taxon>
        <taxon>Meiothermus</taxon>
    </lineage>
</organism>
<feature type="binding site" evidence="8">
    <location>
        <position position="213"/>
    </location>
    <ligand>
        <name>ATP</name>
        <dbReference type="ChEBI" id="CHEBI:30616"/>
    </ligand>
</feature>
<evidence type="ECO:0000256" key="7">
    <source>
        <dbReference type="ARBA" id="ARBA00049929"/>
    </source>
</evidence>
<dbReference type="PROSITE" id="PS00178">
    <property type="entry name" value="AA_TRNA_LIGASE_I"/>
    <property type="match status" value="1"/>
</dbReference>
<evidence type="ECO:0000256" key="9">
    <source>
        <dbReference type="RuleBase" id="RU363036"/>
    </source>
</evidence>
<evidence type="ECO:0000256" key="4">
    <source>
        <dbReference type="ARBA" id="ARBA00022840"/>
    </source>
</evidence>
<comment type="catalytic activity">
    <reaction evidence="7 8">
        <text>tRNA(Trp) + L-tryptophan + ATP = L-tryptophyl-tRNA(Trp) + AMP + diphosphate + H(+)</text>
        <dbReference type="Rhea" id="RHEA:24080"/>
        <dbReference type="Rhea" id="RHEA-COMP:9671"/>
        <dbReference type="Rhea" id="RHEA-COMP:9705"/>
        <dbReference type="ChEBI" id="CHEBI:15378"/>
        <dbReference type="ChEBI" id="CHEBI:30616"/>
        <dbReference type="ChEBI" id="CHEBI:33019"/>
        <dbReference type="ChEBI" id="CHEBI:57912"/>
        <dbReference type="ChEBI" id="CHEBI:78442"/>
        <dbReference type="ChEBI" id="CHEBI:78535"/>
        <dbReference type="ChEBI" id="CHEBI:456215"/>
        <dbReference type="EC" id="6.1.1.2"/>
    </reaction>
</comment>
<feature type="short sequence motif" description="'KMSKS' region" evidence="8">
    <location>
        <begin position="221"/>
        <end position="225"/>
    </location>
</feature>
<evidence type="ECO:0000256" key="8">
    <source>
        <dbReference type="HAMAP-Rule" id="MF_00140"/>
    </source>
</evidence>
<feature type="binding site" evidence="8">
    <location>
        <position position="162"/>
    </location>
    <ligand>
        <name>L-tryptophan</name>
        <dbReference type="ChEBI" id="CHEBI:57912"/>
    </ligand>
</feature>
<evidence type="ECO:0000256" key="10">
    <source>
        <dbReference type="SAM" id="MobiDB-lite"/>
    </source>
</evidence>
<accession>A0ABM6WG99</accession>
<dbReference type="Pfam" id="PF00579">
    <property type="entry name" value="tRNA-synt_1b"/>
    <property type="match status" value="1"/>
</dbReference>
<feature type="region of interest" description="Disordered" evidence="10">
    <location>
        <begin position="353"/>
        <end position="372"/>
    </location>
</feature>
<dbReference type="PANTHER" id="PTHR43766:SF1">
    <property type="entry name" value="TRYPTOPHAN--TRNA LIGASE, MITOCHONDRIAL"/>
    <property type="match status" value="1"/>
</dbReference>
<dbReference type="Gene3D" id="1.10.240.10">
    <property type="entry name" value="Tyrosyl-Transfer RNA Synthetase"/>
    <property type="match status" value="1"/>
</dbReference>
<dbReference type="EC" id="6.1.1.2" evidence="8"/>